<organism evidence="5 6">
    <name type="scientific">Streptomonospora salina</name>
    <dbReference type="NCBI Taxonomy" id="104205"/>
    <lineage>
        <taxon>Bacteria</taxon>
        <taxon>Bacillati</taxon>
        <taxon>Actinomycetota</taxon>
        <taxon>Actinomycetes</taxon>
        <taxon>Streptosporangiales</taxon>
        <taxon>Nocardiopsidaceae</taxon>
        <taxon>Streptomonospora</taxon>
    </lineage>
</organism>
<dbReference type="Gene3D" id="2.60.40.1240">
    <property type="match status" value="1"/>
</dbReference>
<evidence type="ECO:0000259" key="4">
    <source>
        <dbReference type="Pfam" id="PF11611"/>
    </source>
</evidence>
<accession>A0A841EBK1</accession>
<keyword evidence="6" id="KW-1185">Reference proteome</keyword>
<feature type="compositionally biased region" description="Gly residues" evidence="2">
    <location>
        <begin position="47"/>
        <end position="71"/>
    </location>
</feature>
<keyword evidence="3" id="KW-0472">Membrane</keyword>
<evidence type="ECO:0000256" key="1">
    <source>
        <dbReference type="ARBA" id="ARBA00022729"/>
    </source>
</evidence>
<gene>
    <name evidence="5" type="ORF">HNR25_003555</name>
</gene>
<name>A0A841EBK1_9ACTN</name>
<keyword evidence="1" id="KW-0732">Signal</keyword>
<comment type="caution">
    <text evidence="5">The sequence shown here is derived from an EMBL/GenBank/DDBJ whole genome shotgun (WGS) entry which is preliminary data.</text>
</comment>
<evidence type="ECO:0000256" key="3">
    <source>
        <dbReference type="SAM" id="Phobius"/>
    </source>
</evidence>
<reference evidence="5 6" key="1">
    <citation type="submission" date="2020-08" db="EMBL/GenBank/DDBJ databases">
        <title>Sequencing the genomes of 1000 actinobacteria strains.</title>
        <authorList>
            <person name="Klenk H.-P."/>
        </authorList>
    </citation>
    <scope>NUCLEOTIDE SEQUENCE [LARGE SCALE GENOMIC DNA]</scope>
    <source>
        <strain evidence="5 6">DSM 44593</strain>
    </source>
</reference>
<sequence length="203" mass="20466">MNEQQPPPAAPPQKKGKGWLFGCLGCGGLAVLVLVIVLAVVLAGGGSEDSGDGSGDGGGSGNGGDGGGSAAGIGETVESGAFAFTVTEVEDGVTELSDDTGVMTETPQGQYVIVHVTVENVGDESGTFDASGQKLFDGDGNEYSADSQAPIMTGDQNAFLNEINPGNTVEGRIAFDIPTDVQPTRIELSSFLSIDEPAVVNLT</sequence>
<feature type="domain" description="DUF4352" evidence="4">
    <location>
        <begin position="72"/>
        <end position="191"/>
    </location>
</feature>
<dbReference type="RefSeq" id="WP_312862599.1">
    <property type="nucleotide sequence ID" value="NZ_BAABKT010000039.1"/>
</dbReference>
<evidence type="ECO:0000313" key="6">
    <source>
        <dbReference type="Proteomes" id="UP000578077"/>
    </source>
</evidence>
<keyword evidence="3" id="KW-1133">Transmembrane helix</keyword>
<dbReference type="Proteomes" id="UP000578077">
    <property type="component" value="Unassembled WGS sequence"/>
</dbReference>
<feature type="region of interest" description="Disordered" evidence="2">
    <location>
        <begin position="47"/>
        <end position="72"/>
    </location>
</feature>
<dbReference type="InterPro" id="IPR029051">
    <property type="entry name" value="DUF4352"/>
</dbReference>
<evidence type="ECO:0000256" key="2">
    <source>
        <dbReference type="SAM" id="MobiDB-lite"/>
    </source>
</evidence>
<feature type="transmembrane region" description="Helical" evidence="3">
    <location>
        <begin position="19"/>
        <end position="43"/>
    </location>
</feature>
<keyword evidence="3" id="KW-0812">Transmembrane</keyword>
<dbReference type="AlphaFoldDB" id="A0A841EBK1"/>
<dbReference type="EMBL" id="JACHLY010000001">
    <property type="protein sequence ID" value="MBB5999804.1"/>
    <property type="molecule type" value="Genomic_DNA"/>
</dbReference>
<dbReference type="InterPro" id="IPR029050">
    <property type="entry name" value="Immunoprotect_excell_Ig-like"/>
</dbReference>
<proteinExistence type="predicted"/>
<protein>
    <recommendedName>
        <fullName evidence="4">DUF4352 domain-containing protein</fullName>
    </recommendedName>
</protein>
<evidence type="ECO:0000313" key="5">
    <source>
        <dbReference type="EMBL" id="MBB5999804.1"/>
    </source>
</evidence>
<dbReference type="Pfam" id="PF11611">
    <property type="entry name" value="DUF4352"/>
    <property type="match status" value="1"/>
</dbReference>